<evidence type="ECO:0000313" key="9">
    <source>
        <dbReference type="Proteomes" id="UP001140453"/>
    </source>
</evidence>
<dbReference type="SMART" id="SM00066">
    <property type="entry name" value="GAL4"/>
    <property type="match status" value="1"/>
</dbReference>
<dbReference type="InterPro" id="IPR036864">
    <property type="entry name" value="Zn2-C6_fun-type_DNA-bd_sf"/>
</dbReference>
<name>A0A9W8YU08_9PEZI</name>
<protein>
    <recommendedName>
        <fullName evidence="7">Zn(2)-C6 fungal-type domain-containing protein</fullName>
    </recommendedName>
</protein>
<dbReference type="Gene3D" id="4.10.240.10">
    <property type="entry name" value="Zn(2)-C6 fungal-type DNA-binding domain"/>
    <property type="match status" value="1"/>
</dbReference>
<evidence type="ECO:0000256" key="6">
    <source>
        <dbReference type="SAM" id="MobiDB-lite"/>
    </source>
</evidence>
<evidence type="ECO:0000256" key="1">
    <source>
        <dbReference type="ARBA" id="ARBA00004123"/>
    </source>
</evidence>
<dbReference type="AlphaFoldDB" id="A0A9W8YU08"/>
<keyword evidence="5" id="KW-0539">Nucleus</keyword>
<dbReference type="InterPro" id="IPR001138">
    <property type="entry name" value="Zn2Cys6_DnaBD"/>
</dbReference>
<dbReference type="GO" id="GO:0000981">
    <property type="term" value="F:DNA-binding transcription factor activity, RNA polymerase II-specific"/>
    <property type="evidence" value="ECO:0007669"/>
    <property type="project" value="InterPro"/>
</dbReference>
<evidence type="ECO:0000259" key="7">
    <source>
        <dbReference type="PROSITE" id="PS50048"/>
    </source>
</evidence>
<dbReference type="PROSITE" id="PS50048">
    <property type="entry name" value="ZN2_CY6_FUNGAL_2"/>
    <property type="match status" value="1"/>
</dbReference>
<dbReference type="SUPFAM" id="SSF57701">
    <property type="entry name" value="Zn2/Cys6 DNA-binding domain"/>
    <property type="match status" value="1"/>
</dbReference>
<feature type="domain" description="Zn(2)-C6 fungal-type" evidence="7">
    <location>
        <begin position="26"/>
        <end position="56"/>
    </location>
</feature>
<dbReference type="EMBL" id="JAPEVB010000003">
    <property type="protein sequence ID" value="KAJ4391000.1"/>
    <property type="molecule type" value="Genomic_DNA"/>
</dbReference>
<keyword evidence="4" id="KW-0804">Transcription</keyword>
<dbReference type="GO" id="GO:0005634">
    <property type="term" value="C:nucleus"/>
    <property type="evidence" value="ECO:0007669"/>
    <property type="project" value="UniProtKB-SubCell"/>
</dbReference>
<dbReference type="OrthoDB" id="2328572at2759"/>
<comment type="caution">
    <text evidence="8">The sequence shown here is derived from an EMBL/GenBank/DDBJ whole genome shotgun (WGS) entry which is preliminary data.</text>
</comment>
<keyword evidence="9" id="KW-1185">Reference proteome</keyword>
<dbReference type="GO" id="GO:0008270">
    <property type="term" value="F:zinc ion binding"/>
    <property type="evidence" value="ECO:0007669"/>
    <property type="project" value="InterPro"/>
</dbReference>
<dbReference type="InterPro" id="IPR051089">
    <property type="entry name" value="prtT"/>
</dbReference>
<comment type="subcellular location">
    <subcellularLocation>
        <location evidence="1">Nucleus</location>
    </subcellularLocation>
</comment>
<evidence type="ECO:0000256" key="4">
    <source>
        <dbReference type="ARBA" id="ARBA00023163"/>
    </source>
</evidence>
<dbReference type="Proteomes" id="UP001140453">
    <property type="component" value="Unassembled WGS sequence"/>
</dbReference>
<dbReference type="Pfam" id="PF00172">
    <property type="entry name" value="Zn_clus"/>
    <property type="match status" value="1"/>
</dbReference>
<feature type="region of interest" description="Disordered" evidence="6">
    <location>
        <begin position="196"/>
        <end position="220"/>
    </location>
</feature>
<organism evidence="8 9">
    <name type="scientific">Gnomoniopsis smithogilvyi</name>
    <dbReference type="NCBI Taxonomy" id="1191159"/>
    <lineage>
        <taxon>Eukaryota</taxon>
        <taxon>Fungi</taxon>
        <taxon>Dikarya</taxon>
        <taxon>Ascomycota</taxon>
        <taxon>Pezizomycotina</taxon>
        <taxon>Sordariomycetes</taxon>
        <taxon>Sordariomycetidae</taxon>
        <taxon>Diaporthales</taxon>
        <taxon>Gnomoniaceae</taxon>
        <taxon>Gnomoniopsis</taxon>
    </lineage>
</organism>
<dbReference type="GO" id="GO:0000976">
    <property type="term" value="F:transcription cis-regulatory region binding"/>
    <property type="evidence" value="ECO:0007669"/>
    <property type="project" value="TreeGrafter"/>
</dbReference>
<accession>A0A9W8YU08</accession>
<evidence type="ECO:0000313" key="8">
    <source>
        <dbReference type="EMBL" id="KAJ4391000.1"/>
    </source>
</evidence>
<keyword evidence="3" id="KW-0238">DNA-binding</keyword>
<sequence>MAQTPPLSREWRHRHNQPKPPRLRSACNQCNSSKVKCTGERRGCARCNTLRTECVYEESRVGKVQSSRSKLKKKDAQQNDKFDRTEINVSPGTIVAAQPASTQTTSSQTVTAPLSANDTVASQTTQIQHHTSQCDVPAVGQTTQNGQVLNTDNDWSMSDHWPCAPAWNYDLPLMDNNLLPMNDFDIEQDAVTNQIDDGEHNDDALVSGGSRATSPLESGEASVNVAEERVRAPVLIPQFVVCQLPTEKTIHVHLHA</sequence>
<evidence type="ECO:0000256" key="5">
    <source>
        <dbReference type="ARBA" id="ARBA00023242"/>
    </source>
</evidence>
<keyword evidence="2" id="KW-0805">Transcription regulation</keyword>
<feature type="region of interest" description="Disordered" evidence="6">
    <location>
        <begin position="1"/>
        <end position="25"/>
    </location>
</feature>
<reference evidence="8" key="1">
    <citation type="submission" date="2022-10" db="EMBL/GenBank/DDBJ databases">
        <title>Tapping the CABI collections for fungal endophytes: first genome assemblies for Collariella, Neodidymelliopsis, Ascochyta clinopodiicola, Didymella pomorum, Didymosphaeria variabile, Neocosmospora piperis and Neocucurbitaria cava.</title>
        <authorList>
            <person name="Hill R."/>
        </authorList>
    </citation>
    <scope>NUCLEOTIDE SEQUENCE</scope>
    <source>
        <strain evidence="8">IMI 355082</strain>
    </source>
</reference>
<gene>
    <name evidence="8" type="ORF">N0V93_004599</name>
</gene>
<dbReference type="CDD" id="cd00067">
    <property type="entry name" value="GAL4"/>
    <property type="match status" value="1"/>
</dbReference>
<dbReference type="PANTHER" id="PTHR31845:SF17">
    <property type="entry name" value="ZN(II)2CYS6 TRANSCRIPTION FACTOR (EUROFUNG)"/>
    <property type="match status" value="1"/>
</dbReference>
<dbReference type="PANTHER" id="PTHR31845">
    <property type="entry name" value="FINGER DOMAIN PROTEIN, PUTATIVE-RELATED"/>
    <property type="match status" value="1"/>
</dbReference>
<evidence type="ECO:0000256" key="2">
    <source>
        <dbReference type="ARBA" id="ARBA00023015"/>
    </source>
</evidence>
<evidence type="ECO:0000256" key="3">
    <source>
        <dbReference type="ARBA" id="ARBA00023125"/>
    </source>
</evidence>
<proteinExistence type="predicted"/>